<dbReference type="Proteomes" id="UP000757604">
    <property type="component" value="Unassembled WGS sequence"/>
</dbReference>
<keyword evidence="5 8" id="KW-0378">Hydrolase</keyword>
<evidence type="ECO:0000259" key="9">
    <source>
        <dbReference type="Pfam" id="PF01850"/>
    </source>
</evidence>
<dbReference type="PANTHER" id="PTHR33653:SF1">
    <property type="entry name" value="RIBONUCLEASE VAPC2"/>
    <property type="match status" value="1"/>
</dbReference>
<feature type="binding site" evidence="8">
    <location>
        <position position="105"/>
    </location>
    <ligand>
        <name>Mg(2+)</name>
        <dbReference type="ChEBI" id="CHEBI:18420"/>
    </ligand>
</feature>
<dbReference type="CDD" id="cd18746">
    <property type="entry name" value="PIN_VapC4-5_FitB-like"/>
    <property type="match status" value="1"/>
</dbReference>
<evidence type="ECO:0000256" key="7">
    <source>
        <dbReference type="ARBA" id="ARBA00038093"/>
    </source>
</evidence>
<organism evidence="10 11">
    <name type="scientific">Rhizobium herbae</name>
    <dbReference type="NCBI Taxonomy" id="508661"/>
    <lineage>
        <taxon>Bacteria</taxon>
        <taxon>Pseudomonadati</taxon>
        <taxon>Pseudomonadota</taxon>
        <taxon>Alphaproteobacteria</taxon>
        <taxon>Hyphomicrobiales</taxon>
        <taxon>Rhizobiaceae</taxon>
        <taxon>Rhizobium/Agrobacterium group</taxon>
        <taxon>Rhizobium</taxon>
    </lineage>
</organism>
<dbReference type="Pfam" id="PF01850">
    <property type="entry name" value="PIN"/>
    <property type="match status" value="1"/>
</dbReference>
<evidence type="ECO:0000313" key="11">
    <source>
        <dbReference type="Proteomes" id="UP000757604"/>
    </source>
</evidence>
<accession>A0ABS7H6B1</accession>
<dbReference type="InterPro" id="IPR022907">
    <property type="entry name" value="VapC_family"/>
</dbReference>
<evidence type="ECO:0000256" key="3">
    <source>
        <dbReference type="ARBA" id="ARBA00022722"/>
    </source>
</evidence>
<dbReference type="EC" id="3.1.-.-" evidence="8"/>
<evidence type="ECO:0000256" key="2">
    <source>
        <dbReference type="ARBA" id="ARBA00022649"/>
    </source>
</evidence>
<name>A0ABS7H6B1_9HYPH</name>
<reference evidence="10 11" key="1">
    <citation type="journal article" date="2021" name="MBio">
        <title>Poor Competitiveness of Bradyrhizobium in Pigeon Pea Root Colonization in Indian Soils.</title>
        <authorList>
            <person name="Chalasani D."/>
            <person name="Basu A."/>
            <person name="Pullabhotla S.V.S.R.N."/>
            <person name="Jorrin B."/>
            <person name="Neal A.L."/>
            <person name="Poole P.S."/>
            <person name="Podile A.R."/>
            <person name="Tkacz A."/>
        </authorList>
    </citation>
    <scope>NUCLEOTIDE SEQUENCE [LARGE SCALE GENOMIC DNA]</scope>
    <source>
        <strain evidence="10 11">HU44</strain>
    </source>
</reference>
<dbReference type="InterPro" id="IPR002716">
    <property type="entry name" value="PIN_dom"/>
</dbReference>
<dbReference type="InterPro" id="IPR029060">
    <property type="entry name" value="PIN-like_dom_sf"/>
</dbReference>
<proteinExistence type="inferred from homology"/>
<dbReference type="InterPro" id="IPR050556">
    <property type="entry name" value="Type_II_TA_system_RNase"/>
</dbReference>
<gene>
    <name evidence="8" type="primary">vapC</name>
    <name evidence="10" type="ORF">JNB71_05580</name>
</gene>
<evidence type="ECO:0000313" key="10">
    <source>
        <dbReference type="EMBL" id="MBW9062783.1"/>
    </source>
</evidence>
<comment type="cofactor">
    <cofactor evidence="1 8">
        <name>Mg(2+)</name>
        <dbReference type="ChEBI" id="CHEBI:18420"/>
    </cofactor>
</comment>
<evidence type="ECO:0000256" key="6">
    <source>
        <dbReference type="ARBA" id="ARBA00022842"/>
    </source>
</evidence>
<dbReference type="HAMAP" id="MF_00265">
    <property type="entry name" value="VapC_Nob1"/>
    <property type="match status" value="1"/>
</dbReference>
<evidence type="ECO:0000256" key="4">
    <source>
        <dbReference type="ARBA" id="ARBA00022723"/>
    </source>
</evidence>
<comment type="similarity">
    <text evidence="7 8">Belongs to the PINc/VapC protein family.</text>
</comment>
<dbReference type="Gene3D" id="3.40.50.1010">
    <property type="entry name" value="5'-nuclease"/>
    <property type="match status" value="1"/>
</dbReference>
<dbReference type="SUPFAM" id="SSF88723">
    <property type="entry name" value="PIN domain-like"/>
    <property type="match status" value="1"/>
</dbReference>
<dbReference type="PANTHER" id="PTHR33653">
    <property type="entry name" value="RIBONUCLEASE VAPC2"/>
    <property type="match status" value="1"/>
</dbReference>
<comment type="caution">
    <text evidence="10">The sequence shown here is derived from an EMBL/GenBank/DDBJ whole genome shotgun (WGS) entry which is preliminary data.</text>
</comment>
<feature type="binding site" evidence="8">
    <location>
        <position position="6"/>
    </location>
    <ligand>
        <name>Mg(2+)</name>
        <dbReference type="ChEBI" id="CHEBI:18420"/>
    </ligand>
</feature>
<feature type="domain" description="PIN" evidence="9">
    <location>
        <begin position="3"/>
        <end position="125"/>
    </location>
</feature>
<keyword evidence="2 8" id="KW-1277">Toxin-antitoxin system</keyword>
<evidence type="ECO:0000256" key="5">
    <source>
        <dbReference type="ARBA" id="ARBA00022801"/>
    </source>
</evidence>
<keyword evidence="8" id="KW-0800">Toxin</keyword>
<keyword evidence="4 8" id="KW-0479">Metal-binding</keyword>
<evidence type="ECO:0000256" key="1">
    <source>
        <dbReference type="ARBA" id="ARBA00001946"/>
    </source>
</evidence>
<dbReference type="EMBL" id="JAEUAO010000001">
    <property type="protein sequence ID" value="MBW9062783.1"/>
    <property type="molecule type" value="Genomic_DNA"/>
</dbReference>
<keyword evidence="11" id="KW-1185">Reference proteome</keyword>
<comment type="function">
    <text evidence="8">Toxic component of a toxin-antitoxin (TA) system. An RNase.</text>
</comment>
<keyword evidence="3 8" id="KW-0540">Nuclease</keyword>
<sequence>MMYLLDTNVVSEFRKAAAGRADPNVTAWAKLIPPDQFYISVITILELDIGVLRKQRRDPIQASIYREWLVSAVFPIFRERILMVDLRVVQAAAPLHVPDPRPDRDAFIAATALVHNFTVVTRNLRDFHGTGVRLLNPWET</sequence>
<protein>
    <recommendedName>
        <fullName evidence="8">Ribonuclease VapC</fullName>
        <shortName evidence="8">RNase VapC</shortName>
        <ecNumber evidence="8">3.1.-.-</ecNumber>
    </recommendedName>
    <alternativeName>
        <fullName evidence="8">Toxin VapC</fullName>
    </alternativeName>
</protein>
<keyword evidence="6 8" id="KW-0460">Magnesium</keyword>
<evidence type="ECO:0000256" key="8">
    <source>
        <dbReference type="HAMAP-Rule" id="MF_00265"/>
    </source>
</evidence>
<dbReference type="RefSeq" id="WP_220371159.1">
    <property type="nucleotide sequence ID" value="NZ_JAEUAO010000001.1"/>
</dbReference>